<dbReference type="Proteomes" id="UP001522450">
    <property type="component" value="Unassembled WGS sequence"/>
</dbReference>
<gene>
    <name evidence="3" type="ORF">GYN21_11560</name>
</gene>
<sequence>MKKILVALTFLSLLFCGSQAYALDTGNAVVTNDTIGSDSGIKAPEFVTNAQGDIVNTPEYKAVLTIINEIKNLSNQTQGNNAIPITEETYQKYNLLYQGAISKLSNAGYDKTKTASAITTLNNAYNSAILTKAGTIDSSNDYQEALAKEAGAINAKDMSALSAYTSYMYIEDKGFFGAKEAFPKIINWVVQLIFAGSKLMFLLDSLILSAVSNIDIFQYLDDFVSKMQAILQALLLPVIFPMAMVFVGISAFKDLSEGKPFGKKILGVILRIVVAGVFFLPVSSGSGAYKGTHVITRIVYVTKSFTDTFTSSLINNLSKVTIANDTTEKTSTTNFTANVSTTNDKVSDSTINALKTQLFNVIVKEPFKEMNFDTNKLPENSVQSEQTALLATKGDTDSVSKYAKKNKEAGFTKLGFSSIADKFMVALASLFKGFVLTVITVGTLLYTWVLQLIVVFAIFVAPIILVLSILPQFEHMAGNLAKRIVVFTALSVSGLLGVQMGLIFNSFVEMAFRNVSHSYYISIFIQFA</sequence>
<name>A0ABT0AVX0_9LACT</name>
<keyword evidence="1" id="KW-0472">Membrane</keyword>
<organism evidence="3 4">
    <name type="scientific">Pseudolactococcus carnosus</name>
    <dbReference type="NCBI Taxonomy" id="2749961"/>
    <lineage>
        <taxon>Bacteria</taxon>
        <taxon>Bacillati</taxon>
        <taxon>Bacillota</taxon>
        <taxon>Bacilli</taxon>
        <taxon>Lactobacillales</taxon>
        <taxon>Streptococcaceae</taxon>
        <taxon>Pseudolactococcus</taxon>
    </lineage>
</organism>
<feature type="transmembrane region" description="Helical" evidence="1">
    <location>
        <begin position="264"/>
        <end position="282"/>
    </location>
</feature>
<feature type="transmembrane region" description="Helical" evidence="1">
    <location>
        <begin position="485"/>
        <end position="508"/>
    </location>
</feature>
<keyword evidence="2" id="KW-0732">Signal</keyword>
<feature type="transmembrane region" description="Helical" evidence="1">
    <location>
        <begin position="188"/>
        <end position="208"/>
    </location>
</feature>
<keyword evidence="1" id="KW-0812">Transmembrane</keyword>
<accession>A0ABT0AVX0</accession>
<dbReference type="RefSeq" id="WP_244034936.1">
    <property type="nucleotide sequence ID" value="NZ_JAAECS010000025.1"/>
</dbReference>
<evidence type="ECO:0000256" key="2">
    <source>
        <dbReference type="SAM" id="SignalP"/>
    </source>
</evidence>
<feature type="non-terminal residue" evidence="3">
    <location>
        <position position="528"/>
    </location>
</feature>
<feature type="transmembrane region" description="Helical" evidence="1">
    <location>
        <begin position="229"/>
        <end position="252"/>
    </location>
</feature>
<evidence type="ECO:0000313" key="3">
    <source>
        <dbReference type="EMBL" id="MCJ1990848.1"/>
    </source>
</evidence>
<comment type="caution">
    <text evidence="3">The sequence shown here is derived from an EMBL/GenBank/DDBJ whole genome shotgun (WGS) entry which is preliminary data.</text>
</comment>
<protein>
    <submittedName>
        <fullName evidence="3">Uncharacterized protein</fullName>
    </submittedName>
</protein>
<keyword evidence="4" id="KW-1185">Reference proteome</keyword>
<feature type="transmembrane region" description="Helical" evidence="1">
    <location>
        <begin position="423"/>
        <end position="446"/>
    </location>
</feature>
<feature type="transmembrane region" description="Helical" evidence="1">
    <location>
        <begin position="452"/>
        <end position="473"/>
    </location>
</feature>
<evidence type="ECO:0000313" key="4">
    <source>
        <dbReference type="Proteomes" id="UP001522450"/>
    </source>
</evidence>
<feature type="signal peptide" evidence="2">
    <location>
        <begin position="1"/>
        <end position="22"/>
    </location>
</feature>
<proteinExistence type="predicted"/>
<feature type="chain" id="PRO_5045130332" evidence="2">
    <location>
        <begin position="23"/>
        <end position="528"/>
    </location>
</feature>
<evidence type="ECO:0000256" key="1">
    <source>
        <dbReference type="SAM" id="Phobius"/>
    </source>
</evidence>
<dbReference type="EMBL" id="JAAECS010000025">
    <property type="protein sequence ID" value="MCJ1990848.1"/>
    <property type="molecule type" value="Genomic_DNA"/>
</dbReference>
<keyword evidence="1" id="KW-1133">Transmembrane helix</keyword>
<reference evidence="3 4" key="1">
    <citation type="journal article" date="2022" name="Microbiol. Res.">
        <title>Comparative genome analysis, predicted lifestyle and antimicrobial strategies of Lactococcus carnosus and Lactococcus paracarnosus isolated from meat.</title>
        <authorList>
            <person name="Werum V."/>
            <person name="Ehrmann M."/>
            <person name="Vogel R."/>
            <person name="Hilgarth M."/>
        </authorList>
    </citation>
    <scope>NUCLEOTIDE SEQUENCE [LARGE SCALE GENOMIC DNA]</scope>
    <source>
        <strain evidence="3 4">TMW22177</strain>
    </source>
</reference>